<feature type="compositionally biased region" description="Polar residues" evidence="2">
    <location>
        <begin position="689"/>
        <end position="698"/>
    </location>
</feature>
<feature type="region of interest" description="Disordered" evidence="2">
    <location>
        <begin position="619"/>
        <end position="672"/>
    </location>
</feature>
<feature type="region of interest" description="Disordered" evidence="2">
    <location>
        <begin position="798"/>
        <end position="827"/>
    </location>
</feature>
<dbReference type="Pfam" id="PF00026">
    <property type="entry name" value="Asp"/>
    <property type="match status" value="1"/>
</dbReference>
<feature type="compositionally biased region" description="Basic and acidic residues" evidence="2">
    <location>
        <begin position="474"/>
        <end position="488"/>
    </location>
</feature>
<feature type="signal peptide" evidence="4">
    <location>
        <begin position="1"/>
        <end position="24"/>
    </location>
</feature>
<feature type="compositionally biased region" description="Polar residues" evidence="2">
    <location>
        <begin position="507"/>
        <end position="520"/>
    </location>
</feature>
<evidence type="ECO:0000256" key="1">
    <source>
        <dbReference type="ARBA" id="ARBA00007447"/>
    </source>
</evidence>
<feature type="transmembrane region" description="Helical" evidence="3">
    <location>
        <begin position="446"/>
        <end position="466"/>
    </location>
</feature>
<dbReference type="Proteomes" id="UP001161017">
    <property type="component" value="Unassembled WGS sequence"/>
</dbReference>
<feature type="domain" description="Peptidase A1" evidence="5">
    <location>
        <begin position="50"/>
        <end position="404"/>
    </location>
</feature>
<dbReference type="InterPro" id="IPR001461">
    <property type="entry name" value="Aspartic_peptidase_A1"/>
</dbReference>
<sequence>MSQRRLSSRLHKFAVLCTLFSSQAFTSDSKPSAVSVPIRSDWRGNDGFWSPLSVRVGTPPQWVELFPSTASPETWVVGPGGCDGTQQCFTERGGIFSWNQSSSWAPLGAYELNLDPQLGFEGNGVYGVDKIALSDTVSVPSQIVGIINSTDYWLGFFGLGVKPTNFTNADRKTFLDSMVENQSLIPSHSYGYTAGAHYRLKGVPGSLTLGGYDTSRFVPQDQSFELDPNQNPVVAVNQITVTADPLPFSNVSTGWQGGSTDLLDHSQADLFTIDSSTPFLWLPQAVCSQFEKALNLTYDDSLDLYMFADNVTHQTLVNWNLSFAFTIADLPGSSKTVSLSLPYSAFDLQLSYPYPGLNITQYDPAVNYFPLRKAANTTQYTIGRSFLQETYLMVDYERNNFSIHPAAFSIDPLQSMALVDISRPSNSTWSGPKTAKAPSLSTGATVGIAIAAIVGVAFLICLLIVVRKIRRDHPDDGYIREDGSEKSHRTSKSKSLKRLFGFGPPSHRTNTSGADRSASQAPGHPDPVEIGGSDLAFSPGPTTPGTELDSNDTGIRGFYEKDNRDSKVPHIAVNAIGHDPSRPVELPYRASNYRSSTREDVPHEGVPGNIHFSRPGLPTFAMVHKQPPTRQGTQKSMAVSSPSDSGHSSRDDSHPTHLVSPITPTREESPAFSSLDSIARRAAWFLSNESPSVSNESRGATERSPPGTMTIEERAGFPKNHSRHGTVSSMGQKSSTGAPSILDTISPQESAGSHTRVPRNSRATGLGRMESLMTWQSSNRSTVTNDIRQSVHRGFSWVPATHEPDVPPLAPRTPVTAGTEQSPYSPARWIEFWKTGRDPRLGPASDRKPST</sequence>
<evidence type="ECO:0000259" key="5">
    <source>
        <dbReference type="PROSITE" id="PS51767"/>
    </source>
</evidence>
<keyword evidence="4" id="KW-0732">Signal</keyword>
<feature type="chain" id="PRO_5041221386" description="Peptidase A1 domain-containing protein" evidence="4">
    <location>
        <begin position="25"/>
        <end position="851"/>
    </location>
</feature>
<comment type="similarity">
    <text evidence="1">Belongs to the peptidase A1 family.</text>
</comment>
<dbReference type="InterPro" id="IPR021109">
    <property type="entry name" value="Peptidase_aspartic_dom_sf"/>
</dbReference>
<reference evidence="6" key="1">
    <citation type="journal article" date="2023" name="Genome Biol. Evol.">
        <title>First Whole Genome Sequence and Flow Cytometry Genome Size Data for the Lichen-Forming Fungus Ramalina farinacea (Ascomycota).</title>
        <authorList>
            <person name="Llewellyn T."/>
            <person name="Mian S."/>
            <person name="Hill R."/>
            <person name="Leitch I.J."/>
            <person name="Gaya E."/>
        </authorList>
    </citation>
    <scope>NUCLEOTIDE SEQUENCE</scope>
    <source>
        <strain evidence="6">LIQ254RAFAR</strain>
    </source>
</reference>
<keyword evidence="7" id="KW-1185">Reference proteome</keyword>
<protein>
    <recommendedName>
        <fullName evidence="5">Peptidase A1 domain-containing protein</fullName>
    </recommendedName>
</protein>
<comment type="caution">
    <text evidence="6">The sequence shown here is derived from an EMBL/GenBank/DDBJ whole genome shotgun (WGS) entry which is preliminary data.</text>
</comment>
<organism evidence="6 7">
    <name type="scientific">Ramalina farinacea</name>
    <dbReference type="NCBI Taxonomy" id="258253"/>
    <lineage>
        <taxon>Eukaryota</taxon>
        <taxon>Fungi</taxon>
        <taxon>Dikarya</taxon>
        <taxon>Ascomycota</taxon>
        <taxon>Pezizomycotina</taxon>
        <taxon>Lecanoromycetes</taxon>
        <taxon>OSLEUM clade</taxon>
        <taxon>Lecanoromycetidae</taxon>
        <taxon>Lecanorales</taxon>
        <taxon>Lecanorineae</taxon>
        <taxon>Ramalinaceae</taxon>
        <taxon>Ramalina</taxon>
    </lineage>
</organism>
<feature type="region of interest" description="Disordered" evidence="2">
    <location>
        <begin position="689"/>
        <end position="737"/>
    </location>
</feature>
<evidence type="ECO:0000313" key="6">
    <source>
        <dbReference type="EMBL" id="MDI1486512.1"/>
    </source>
</evidence>
<dbReference type="PRINTS" id="PR00792">
    <property type="entry name" value="PEPSIN"/>
</dbReference>
<dbReference type="EMBL" id="JAPUFD010000003">
    <property type="protein sequence ID" value="MDI1486512.1"/>
    <property type="molecule type" value="Genomic_DNA"/>
</dbReference>
<dbReference type="GO" id="GO:0000324">
    <property type="term" value="C:fungal-type vacuole"/>
    <property type="evidence" value="ECO:0007669"/>
    <property type="project" value="TreeGrafter"/>
</dbReference>
<dbReference type="GO" id="GO:0006508">
    <property type="term" value="P:proteolysis"/>
    <property type="evidence" value="ECO:0007669"/>
    <property type="project" value="InterPro"/>
</dbReference>
<dbReference type="CDD" id="cd05471">
    <property type="entry name" value="pepsin_like"/>
    <property type="match status" value="1"/>
</dbReference>
<dbReference type="PROSITE" id="PS51767">
    <property type="entry name" value="PEPTIDASE_A1"/>
    <property type="match status" value="1"/>
</dbReference>
<feature type="region of interest" description="Disordered" evidence="2">
    <location>
        <begin position="474"/>
        <end position="563"/>
    </location>
</feature>
<accession>A0AA43TW67</accession>
<dbReference type="SUPFAM" id="SSF50630">
    <property type="entry name" value="Acid proteases"/>
    <property type="match status" value="1"/>
</dbReference>
<name>A0AA43TW67_9LECA</name>
<dbReference type="InterPro" id="IPR033121">
    <property type="entry name" value="PEPTIDASE_A1"/>
</dbReference>
<dbReference type="PANTHER" id="PTHR47966">
    <property type="entry name" value="BETA-SITE APP-CLEAVING ENZYME, ISOFORM A-RELATED"/>
    <property type="match status" value="1"/>
</dbReference>
<keyword evidence="3" id="KW-1133">Transmembrane helix</keyword>
<evidence type="ECO:0000256" key="3">
    <source>
        <dbReference type="SAM" id="Phobius"/>
    </source>
</evidence>
<dbReference type="GO" id="GO:0004190">
    <property type="term" value="F:aspartic-type endopeptidase activity"/>
    <property type="evidence" value="ECO:0007669"/>
    <property type="project" value="InterPro"/>
</dbReference>
<keyword evidence="3" id="KW-0472">Membrane</keyword>
<evidence type="ECO:0000256" key="2">
    <source>
        <dbReference type="SAM" id="MobiDB-lite"/>
    </source>
</evidence>
<gene>
    <name evidence="6" type="ORF">OHK93_005743</name>
</gene>
<evidence type="ECO:0000313" key="7">
    <source>
        <dbReference type="Proteomes" id="UP001161017"/>
    </source>
</evidence>
<proteinExistence type="inferred from homology"/>
<dbReference type="Gene3D" id="2.40.70.10">
    <property type="entry name" value="Acid Proteases"/>
    <property type="match status" value="2"/>
</dbReference>
<evidence type="ECO:0000256" key="4">
    <source>
        <dbReference type="SAM" id="SignalP"/>
    </source>
</evidence>
<feature type="compositionally biased region" description="Polar residues" evidence="2">
    <location>
        <begin position="628"/>
        <end position="639"/>
    </location>
</feature>
<keyword evidence="3" id="KW-0812">Transmembrane</keyword>
<feature type="compositionally biased region" description="Polar residues" evidence="2">
    <location>
        <begin position="725"/>
        <end position="737"/>
    </location>
</feature>
<dbReference type="PANTHER" id="PTHR47966:SF51">
    <property type="entry name" value="BETA-SITE APP-CLEAVING ENZYME, ISOFORM A-RELATED"/>
    <property type="match status" value="1"/>
</dbReference>
<dbReference type="InterPro" id="IPR034164">
    <property type="entry name" value="Pepsin-like_dom"/>
</dbReference>
<dbReference type="AlphaFoldDB" id="A0AA43TW67"/>